<dbReference type="RefSeq" id="WP_065082389.1">
    <property type="nucleotide sequence ID" value="NZ_FLSS01000012.1"/>
</dbReference>
<reference evidence="1 2" key="1">
    <citation type="submission" date="2019-07" db="EMBL/GenBank/DDBJ databases">
        <title>Genomic Encyclopedia of Archaeal and Bacterial Type Strains, Phase II (KMG-II): from individual species to whole genera.</title>
        <authorList>
            <person name="Goeker M."/>
        </authorList>
    </citation>
    <scope>NUCLEOTIDE SEQUENCE [LARGE SCALE GENOMIC DNA]</scope>
    <source>
        <strain evidence="1 2">DSM 14571</strain>
    </source>
</reference>
<evidence type="ECO:0000313" key="1">
    <source>
        <dbReference type="EMBL" id="TYO91989.1"/>
    </source>
</evidence>
<evidence type="ECO:0000313" key="2">
    <source>
        <dbReference type="Proteomes" id="UP000324513"/>
    </source>
</evidence>
<dbReference type="Gene3D" id="2.40.50.230">
    <property type="entry name" value="Gp5 N-terminal domain"/>
    <property type="match status" value="1"/>
</dbReference>
<proteinExistence type="predicted"/>
<dbReference type="InterPro" id="IPR037026">
    <property type="entry name" value="Vgr_OB-fold_dom_sf"/>
</dbReference>
<protein>
    <submittedName>
        <fullName evidence="1">Uncharacterized protein</fullName>
    </submittedName>
</protein>
<keyword evidence="2" id="KW-1185">Reference proteome</keyword>
<dbReference type="EMBL" id="VNHK01000006">
    <property type="protein sequence ID" value="TYO91989.1"/>
    <property type="molecule type" value="Genomic_DNA"/>
</dbReference>
<comment type="caution">
    <text evidence="1">The sequence shown here is derived from an EMBL/GenBank/DDBJ whole genome shotgun (WGS) entry which is preliminary data.</text>
</comment>
<sequence length="165" mass="18248">MDKIAELKRRFRDMMPKQGMITIDGVVTAITGDTCSVQVDDIELVDVRLKATANGKDSVLMVPVIGSHVLMISTDGSIDNLTVIKCDQVTKFLYNQNGVAVEIDSESKKISVKNDEINLYQLFEDLTMLLKTLKVSTPVGPSGVPLPDTITKLDEFETNFKKLLK</sequence>
<organism evidence="1 2">
    <name type="scientific">Elizabethkingia miricola</name>
    <name type="common">Chryseobacterium miricola</name>
    <dbReference type="NCBI Taxonomy" id="172045"/>
    <lineage>
        <taxon>Bacteria</taxon>
        <taxon>Pseudomonadati</taxon>
        <taxon>Bacteroidota</taxon>
        <taxon>Flavobacteriia</taxon>
        <taxon>Flavobacteriales</taxon>
        <taxon>Weeksellaceae</taxon>
        <taxon>Elizabethkingia</taxon>
    </lineage>
</organism>
<accession>A0ABY3NG72</accession>
<dbReference type="Proteomes" id="UP000324513">
    <property type="component" value="Unassembled WGS sequence"/>
</dbReference>
<name>A0ABY3NG72_ELIMR</name>
<gene>
    <name evidence="1" type="ORF">LX74_02240</name>
</gene>